<evidence type="ECO:0000256" key="5">
    <source>
        <dbReference type="SAM" id="MobiDB-lite"/>
    </source>
</evidence>
<dbReference type="InterPro" id="IPR052088">
    <property type="entry name" value="E3_ubiquitin-ligase_SINA"/>
</dbReference>
<dbReference type="SUPFAM" id="SSF57850">
    <property type="entry name" value="RING/U-box"/>
    <property type="match status" value="1"/>
</dbReference>
<dbReference type="Pfam" id="PF21362">
    <property type="entry name" value="Sina_RING"/>
    <property type="match status" value="1"/>
</dbReference>
<dbReference type="InterPro" id="IPR013083">
    <property type="entry name" value="Znf_RING/FYVE/PHD"/>
</dbReference>
<evidence type="ECO:0000256" key="3">
    <source>
        <dbReference type="ARBA" id="ARBA00022833"/>
    </source>
</evidence>
<name>A0A182QCF0_9DIPT</name>
<dbReference type="InterPro" id="IPR001841">
    <property type="entry name" value="Znf_RING"/>
</dbReference>
<accession>A0A182QCF0</accession>
<dbReference type="PANTHER" id="PTHR10315:SF155">
    <property type="entry name" value="IP10571P"/>
    <property type="match status" value="1"/>
</dbReference>
<feature type="compositionally biased region" description="Low complexity" evidence="5">
    <location>
        <begin position="258"/>
        <end position="267"/>
    </location>
</feature>
<evidence type="ECO:0000259" key="7">
    <source>
        <dbReference type="PROSITE" id="PS50106"/>
    </source>
</evidence>
<evidence type="ECO:0008006" key="10">
    <source>
        <dbReference type="Google" id="ProtNLM"/>
    </source>
</evidence>
<evidence type="ECO:0000313" key="8">
    <source>
        <dbReference type="EnsemblMetazoa" id="AFAF007372-PA"/>
    </source>
</evidence>
<keyword evidence="2 4" id="KW-0863">Zinc-finger</keyword>
<organism evidence="8 9">
    <name type="scientific">Anopheles farauti</name>
    <dbReference type="NCBI Taxonomy" id="69004"/>
    <lineage>
        <taxon>Eukaryota</taxon>
        <taxon>Metazoa</taxon>
        <taxon>Ecdysozoa</taxon>
        <taxon>Arthropoda</taxon>
        <taxon>Hexapoda</taxon>
        <taxon>Insecta</taxon>
        <taxon>Pterygota</taxon>
        <taxon>Neoptera</taxon>
        <taxon>Endopterygota</taxon>
        <taxon>Diptera</taxon>
        <taxon>Nematocera</taxon>
        <taxon>Culicoidea</taxon>
        <taxon>Culicidae</taxon>
        <taxon>Anophelinae</taxon>
        <taxon>Anopheles</taxon>
    </lineage>
</organism>
<keyword evidence="1" id="KW-0479">Metal-binding</keyword>
<dbReference type="Pfam" id="PF17820">
    <property type="entry name" value="PDZ_6"/>
    <property type="match status" value="1"/>
</dbReference>
<dbReference type="PANTHER" id="PTHR10315">
    <property type="entry name" value="E3 UBIQUITIN PROTEIN LIGASE SIAH"/>
    <property type="match status" value="1"/>
</dbReference>
<dbReference type="FunFam" id="3.30.40.10:FF:000741">
    <property type="entry name" value="Uncharacterized protein, isoform A"/>
    <property type="match status" value="1"/>
</dbReference>
<dbReference type="GO" id="GO:0005737">
    <property type="term" value="C:cytoplasm"/>
    <property type="evidence" value="ECO:0007669"/>
    <property type="project" value="TreeGrafter"/>
</dbReference>
<dbReference type="InterPro" id="IPR001478">
    <property type="entry name" value="PDZ"/>
</dbReference>
<dbReference type="Gene3D" id="3.30.40.10">
    <property type="entry name" value="Zinc/RING finger domain, C3HC4 (zinc finger)"/>
    <property type="match status" value="1"/>
</dbReference>
<dbReference type="InterPro" id="IPR036034">
    <property type="entry name" value="PDZ_sf"/>
</dbReference>
<dbReference type="STRING" id="69004.A0A182QCF0"/>
<dbReference type="EMBL" id="AXCN02001617">
    <property type="status" value="NOT_ANNOTATED_CDS"/>
    <property type="molecule type" value="Genomic_DNA"/>
</dbReference>
<feature type="domain" description="PDZ" evidence="7">
    <location>
        <begin position="61"/>
        <end position="129"/>
    </location>
</feature>
<dbReference type="EnsemblMetazoa" id="AFAF007372-RA">
    <property type="protein sequence ID" value="AFAF007372-PA"/>
    <property type="gene ID" value="AFAF007372"/>
</dbReference>
<dbReference type="GO" id="GO:0008270">
    <property type="term" value="F:zinc ion binding"/>
    <property type="evidence" value="ECO:0007669"/>
    <property type="project" value="UniProtKB-KW"/>
</dbReference>
<dbReference type="InterPro" id="IPR041489">
    <property type="entry name" value="PDZ_6"/>
</dbReference>
<dbReference type="AlphaFoldDB" id="A0A182QCF0"/>
<evidence type="ECO:0000259" key="6">
    <source>
        <dbReference type="PROSITE" id="PS50089"/>
    </source>
</evidence>
<reference evidence="9" key="1">
    <citation type="submission" date="2014-01" db="EMBL/GenBank/DDBJ databases">
        <title>The Genome Sequence of Anopheles farauti FAR1 (V2).</title>
        <authorList>
            <consortium name="The Broad Institute Genomics Platform"/>
            <person name="Neafsey D.E."/>
            <person name="Besansky N."/>
            <person name="Howell P."/>
            <person name="Walton C."/>
            <person name="Young S.K."/>
            <person name="Zeng Q."/>
            <person name="Gargeya S."/>
            <person name="Fitzgerald M."/>
            <person name="Haas B."/>
            <person name="Abouelleil A."/>
            <person name="Allen A.W."/>
            <person name="Alvarado L."/>
            <person name="Arachchi H.M."/>
            <person name="Berlin A.M."/>
            <person name="Chapman S.B."/>
            <person name="Gainer-Dewar J."/>
            <person name="Goldberg J."/>
            <person name="Griggs A."/>
            <person name="Gujja S."/>
            <person name="Hansen M."/>
            <person name="Howarth C."/>
            <person name="Imamovic A."/>
            <person name="Ireland A."/>
            <person name="Larimer J."/>
            <person name="McCowan C."/>
            <person name="Murphy C."/>
            <person name="Pearson M."/>
            <person name="Poon T.W."/>
            <person name="Priest M."/>
            <person name="Roberts A."/>
            <person name="Saif S."/>
            <person name="Shea T."/>
            <person name="Sisk P."/>
            <person name="Sykes S."/>
            <person name="Wortman J."/>
            <person name="Nusbaum C."/>
            <person name="Birren B."/>
        </authorList>
    </citation>
    <scope>NUCLEOTIDE SEQUENCE [LARGE SCALE GENOMIC DNA]</scope>
    <source>
        <strain evidence="9">FAR1</strain>
    </source>
</reference>
<dbReference type="Gene3D" id="2.30.42.10">
    <property type="match status" value="1"/>
</dbReference>
<dbReference type="PROSITE" id="PS50106">
    <property type="entry name" value="PDZ"/>
    <property type="match status" value="1"/>
</dbReference>
<feature type="domain" description="RING-type" evidence="6">
    <location>
        <begin position="175"/>
        <end position="210"/>
    </location>
</feature>
<dbReference type="Proteomes" id="UP000075886">
    <property type="component" value="Unassembled WGS sequence"/>
</dbReference>
<reference evidence="8" key="2">
    <citation type="submission" date="2020-05" db="UniProtKB">
        <authorList>
            <consortium name="EnsemblMetazoa"/>
        </authorList>
    </citation>
    <scope>IDENTIFICATION</scope>
    <source>
        <strain evidence="8">FAR1</strain>
    </source>
</reference>
<protein>
    <recommendedName>
        <fullName evidence="10">RING-type domain-containing protein</fullName>
    </recommendedName>
</protein>
<feature type="region of interest" description="Disordered" evidence="5">
    <location>
        <begin position="236"/>
        <end position="267"/>
    </location>
</feature>
<evidence type="ECO:0000256" key="1">
    <source>
        <dbReference type="ARBA" id="ARBA00022723"/>
    </source>
</evidence>
<dbReference type="SUPFAM" id="SSF50156">
    <property type="entry name" value="PDZ domain-like"/>
    <property type="match status" value="1"/>
</dbReference>
<keyword evidence="3" id="KW-0862">Zinc</keyword>
<keyword evidence="9" id="KW-1185">Reference proteome</keyword>
<sequence>MSTVKSAPSLWTLGENAEDHIAPGTRIGKKAPPLPSIPEVQPSVAVVREQQQQQQQHQLRQCFVPADENGCLGLHLSRTPWDPYPWVSGVVEGSCADAAGVRIGDCVLEANGEDLLGLKVIDIAKRVRSRRISRTAPAGVGLLLWNSGFEKNNLNPQSLSRFANCLQGIAGLLECPICLDIIRPPSWQCNHGHLICSGCRSRTTKCPICRDVLGRGRCIVADKLFHYLVQTLGHEANQQQQQQTPSDRPKSHDLQTHLPPGGRLPLMLREYHPRSGQHATMPSTPHETHKAAFKLKANIAHNDTARGTQATPSPVTFHCPSGQPCARMKNQHDILIHLQKAHQTSVVQYYVTEGDTVEVALSDGGNSLACVVLLPTSSTSAPKNNQLFFVAKFRSLKESNEAFYWLWHLGDEPGSRRFQVHLLPIAADDRPLSWQGRSFPLEMSCQEVVRSNLFVRMKQDVRRLRVRIVNESNEPVVA</sequence>
<dbReference type="InterPro" id="IPR049548">
    <property type="entry name" value="Sina-like_RING"/>
</dbReference>
<dbReference type="GO" id="GO:0061630">
    <property type="term" value="F:ubiquitin protein ligase activity"/>
    <property type="evidence" value="ECO:0007669"/>
    <property type="project" value="TreeGrafter"/>
</dbReference>
<dbReference type="EMBL" id="AXCN02001618">
    <property type="status" value="NOT_ANNOTATED_CDS"/>
    <property type="molecule type" value="Genomic_DNA"/>
</dbReference>
<evidence type="ECO:0000256" key="4">
    <source>
        <dbReference type="PROSITE-ProRule" id="PRU00175"/>
    </source>
</evidence>
<evidence type="ECO:0000313" key="9">
    <source>
        <dbReference type="Proteomes" id="UP000075886"/>
    </source>
</evidence>
<dbReference type="VEuPathDB" id="VectorBase:AFAF007372"/>
<proteinExistence type="predicted"/>
<dbReference type="CDD" id="cd00136">
    <property type="entry name" value="PDZ_canonical"/>
    <property type="match status" value="1"/>
</dbReference>
<dbReference type="PROSITE" id="PS50089">
    <property type="entry name" value="ZF_RING_2"/>
    <property type="match status" value="1"/>
</dbReference>
<evidence type="ECO:0000256" key="2">
    <source>
        <dbReference type="ARBA" id="ARBA00022771"/>
    </source>
</evidence>